<evidence type="ECO:0000256" key="10">
    <source>
        <dbReference type="SAM" id="Phobius"/>
    </source>
</evidence>
<name>A0ABZ1JK75_9ACTN</name>
<dbReference type="RefSeq" id="WP_328938490.1">
    <property type="nucleotide sequence ID" value="NZ_CP108133.1"/>
</dbReference>
<keyword evidence="5" id="KW-0130">Cell adhesion</keyword>
<keyword evidence="10" id="KW-0812">Transmembrane</keyword>
<feature type="signal peptide" evidence="11">
    <location>
        <begin position="1"/>
        <end position="28"/>
    </location>
</feature>
<feature type="domain" description="Chaplin" evidence="13">
    <location>
        <begin position="143"/>
        <end position="183"/>
    </location>
</feature>
<comment type="subcellular location">
    <subcellularLocation>
        <location evidence="1">Secreted</location>
        <location evidence="1">Cell wall</location>
    </subcellularLocation>
</comment>
<protein>
    <submittedName>
        <fullName evidence="14">Chaplin</fullName>
    </submittedName>
</protein>
<dbReference type="NCBIfam" id="TIGR01167">
    <property type="entry name" value="LPXTG_anchor"/>
    <property type="match status" value="1"/>
</dbReference>
<evidence type="ECO:0000256" key="11">
    <source>
        <dbReference type="SAM" id="SignalP"/>
    </source>
</evidence>
<evidence type="ECO:0000256" key="9">
    <source>
        <dbReference type="SAM" id="MobiDB-lite"/>
    </source>
</evidence>
<sequence length="301" mass="28928">MRQTLSKGMVAAAAATSILSLYASQAFADSDGHAVAADSPGVLSGNNVQAPVGVPVNACGNSANAAAGLNPSFGNSCATPTGKHRKPDGPRHGTPAGYGSDHGGGSGRGHGTDHGYGSDQGGGSGHHGGGHHGSSTHGGTHEAPGVGSGNTDEAPVDAPANACGDSADAAGLLNPAFGGRCGHDGPKGYGDDDTPPSGPPSTPPHTTPPHTTPPTTTPPETGPPGTVPPTTGPPSTVPPTTGTPGAPHPSSPHSPPSSGASPWPELAHTGADGMLAASAAGAGLLLGGAVLYRRNRAASRR</sequence>
<keyword evidence="7" id="KW-0572">Peptidoglycan-anchor</keyword>
<keyword evidence="4 11" id="KW-0732">Signal</keyword>
<organism evidence="14 15">
    <name type="scientific">Streptomyces tauricus</name>
    <dbReference type="NCBI Taxonomy" id="68274"/>
    <lineage>
        <taxon>Bacteria</taxon>
        <taxon>Bacillati</taxon>
        <taxon>Actinomycetota</taxon>
        <taxon>Actinomycetes</taxon>
        <taxon>Kitasatosporales</taxon>
        <taxon>Streptomycetaceae</taxon>
        <taxon>Streptomyces</taxon>
        <taxon>Streptomyces aurantiacus group</taxon>
    </lineage>
</organism>
<feature type="compositionally biased region" description="Pro residues" evidence="9">
    <location>
        <begin position="246"/>
        <end position="255"/>
    </location>
</feature>
<keyword evidence="10" id="KW-0472">Membrane</keyword>
<feature type="compositionally biased region" description="Pro residues" evidence="9">
    <location>
        <begin position="196"/>
        <end position="237"/>
    </location>
</feature>
<keyword evidence="15" id="KW-1185">Reference proteome</keyword>
<keyword evidence="6 8" id="KW-0034">Amyloid</keyword>
<dbReference type="EMBL" id="CP108133">
    <property type="protein sequence ID" value="WTP51687.1"/>
    <property type="molecule type" value="Genomic_DNA"/>
</dbReference>
<reference evidence="14" key="1">
    <citation type="submission" date="2022-10" db="EMBL/GenBank/DDBJ databases">
        <title>The complete genomes of actinobacterial strains from the NBC collection.</title>
        <authorList>
            <person name="Joergensen T.S."/>
            <person name="Alvarez Arevalo M."/>
            <person name="Sterndorff E.B."/>
            <person name="Faurdal D."/>
            <person name="Vuksanovic O."/>
            <person name="Mourched A.-S."/>
            <person name="Charusanti P."/>
            <person name="Shaw S."/>
            <person name="Blin K."/>
            <person name="Weber T."/>
        </authorList>
    </citation>
    <scope>NUCLEOTIDE SEQUENCE</scope>
    <source>
        <strain evidence="14">NBC_00189</strain>
    </source>
</reference>
<evidence type="ECO:0000256" key="7">
    <source>
        <dbReference type="ARBA" id="ARBA00023088"/>
    </source>
</evidence>
<evidence type="ECO:0000259" key="13">
    <source>
        <dbReference type="PROSITE" id="PS51884"/>
    </source>
</evidence>
<feature type="chain" id="PRO_5045859991" evidence="11">
    <location>
        <begin position="29"/>
        <end position="301"/>
    </location>
</feature>
<gene>
    <name evidence="14" type="ORF">OG288_27335</name>
</gene>
<evidence type="ECO:0000313" key="15">
    <source>
        <dbReference type="Proteomes" id="UP001432166"/>
    </source>
</evidence>
<proteinExistence type="predicted"/>
<evidence type="ECO:0000256" key="4">
    <source>
        <dbReference type="ARBA" id="ARBA00022729"/>
    </source>
</evidence>
<accession>A0ABZ1JK75</accession>
<evidence type="ECO:0000256" key="3">
    <source>
        <dbReference type="ARBA" id="ARBA00022525"/>
    </source>
</evidence>
<dbReference type="PROSITE" id="PS50847">
    <property type="entry name" value="GRAM_POS_ANCHORING"/>
    <property type="match status" value="1"/>
</dbReference>
<feature type="transmembrane region" description="Helical" evidence="10">
    <location>
        <begin position="274"/>
        <end position="292"/>
    </location>
</feature>
<feature type="compositionally biased region" description="Gly residues" evidence="9">
    <location>
        <begin position="100"/>
        <end position="109"/>
    </location>
</feature>
<dbReference type="InterPro" id="IPR019931">
    <property type="entry name" value="LPXTG_anchor"/>
</dbReference>
<feature type="compositionally biased region" description="Gly residues" evidence="9">
    <location>
        <begin position="118"/>
        <end position="127"/>
    </location>
</feature>
<evidence type="ECO:0000256" key="8">
    <source>
        <dbReference type="PROSITE-ProRule" id="PRU01232"/>
    </source>
</evidence>
<evidence type="ECO:0000256" key="2">
    <source>
        <dbReference type="ARBA" id="ARBA00022512"/>
    </source>
</evidence>
<keyword evidence="2" id="KW-0134">Cell wall</keyword>
<evidence type="ECO:0000313" key="14">
    <source>
        <dbReference type="EMBL" id="WTP51687.1"/>
    </source>
</evidence>
<feature type="domain" description="Gram-positive cocci surface proteins LPxTG" evidence="12">
    <location>
        <begin position="266"/>
        <end position="301"/>
    </location>
</feature>
<dbReference type="PROSITE" id="PS51884">
    <property type="entry name" value="CHAPLIN"/>
    <property type="match status" value="2"/>
</dbReference>
<keyword evidence="10" id="KW-1133">Transmembrane helix</keyword>
<dbReference type="Pfam" id="PF03777">
    <property type="entry name" value="ChpA-C"/>
    <property type="match status" value="2"/>
</dbReference>
<dbReference type="Proteomes" id="UP001432166">
    <property type="component" value="Chromosome"/>
</dbReference>
<feature type="domain" description="Chaplin" evidence="13">
    <location>
        <begin position="39"/>
        <end position="79"/>
    </location>
</feature>
<feature type="region of interest" description="Disordered" evidence="9">
    <location>
        <begin position="77"/>
        <end position="162"/>
    </location>
</feature>
<evidence type="ECO:0000256" key="1">
    <source>
        <dbReference type="ARBA" id="ARBA00004191"/>
    </source>
</evidence>
<dbReference type="InterPro" id="IPR005528">
    <property type="entry name" value="ChpA-H"/>
</dbReference>
<keyword evidence="3" id="KW-0964">Secreted</keyword>
<evidence type="ECO:0000256" key="6">
    <source>
        <dbReference type="ARBA" id="ARBA00023087"/>
    </source>
</evidence>
<evidence type="ECO:0000256" key="5">
    <source>
        <dbReference type="ARBA" id="ARBA00022889"/>
    </source>
</evidence>
<evidence type="ECO:0000259" key="12">
    <source>
        <dbReference type="PROSITE" id="PS50847"/>
    </source>
</evidence>
<feature type="region of interest" description="Disordered" evidence="9">
    <location>
        <begin position="182"/>
        <end position="268"/>
    </location>
</feature>